<dbReference type="GO" id="GO:0008237">
    <property type="term" value="F:metallopeptidase activity"/>
    <property type="evidence" value="ECO:0007669"/>
    <property type="project" value="UniProtKB-KW"/>
</dbReference>
<organism evidence="11">
    <name type="scientific">Notodromas monacha</name>
    <dbReference type="NCBI Taxonomy" id="399045"/>
    <lineage>
        <taxon>Eukaryota</taxon>
        <taxon>Metazoa</taxon>
        <taxon>Ecdysozoa</taxon>
        <taxon>Arthropoda</taxon>
        <taxon>Crustacea</taxon>
        <taxon>Oligostraca</taxon>
        <taxon>Ostracoda</taxon>
        <taxon>Podocopa</taxon>
        <taxon>Podocopida</taxon>
        <taxon>Cypridocopina</taxon>
        <taxon>Cypridoidea</taxon>
        <taxon>Cyprididae</taxon>
        <taxon>Notodromas</taxon>
    </lineage>
</organism>
<dbReference type="GO" id="GO:0004180">
    <property type="term" value="F:carboxypeptidase activity"/>
    <property type="evidence" value="ECO:0007669"/>
    <property type="project" value="UniProtKB-KW"/>
</dbReference>
<evidence type="ECO:0000256" key="3">
    <source>
        <dbReference type="ARBA" id="ARBA00023157"/>
    </source>
</evidence>
<feature type="binding site" evidence="6">
    <location>
        <position position="27"/>
    </location>
    <ligand>
        <name>Zn(2+)</name>
        <dbReference type="ChEBI" id="CHEBI:29105"/>
        <label>1</label>
        <note>catalytic</note>
    </ligand>
</feature>
<feature type="binding site" evidence="6">
    <location>
        <position position="3"/>
    </location>
    <ligand>
        <name>Zn(2+)</name>
        <dbReference type="ChEBI" id="CHEBI:29105"/>
        <label>1</label>
        <note>catalytic</note>
    </ligand>
</feature>
<dbReference type="PANTHER" id="PTHR10514">
    <property type="entry name" value="ANGIOTENSIN-CONVERTING ENZYME"/>
    <property type="match status" value="1"/>
</dbReference>
<feature type="binding site" evidence="8">
    <location>
        <position position="3"/>
    </location>
    <ligand>
        <name>Zn(2+)</name>
        <dbReference type="ChEBI" id="CHEBI:29105"/>
        <label>2</label>
        <note>catalytic</note>
    </ligand>
</feature>
<keyword evidence="10" id="KW-0378">Hydrolase</keyword>
<accession>A0A7R9GJT9</accession>
<dbReference type="EC" id="3.4.-.-" evidence="10"/>
<dbReference type="InterPro" id="IPR001548">
    <property type="entry name" value="Peptidase_M2"/>
</dbReference>
<dbReference type="GO" id="GO:0046872">
    <property type="term" value="F:metal ion binding"/>
    <property type="evidence" value="ECO:0007669"/>
    <property type="project" value="UniProtKB-KW"/>
</dbReference>
<keyword evidence="10" id="KW-0645">Protease</keyword>
<keyword evidence="6 10" id="KW-0479">Metal-binding</keyword>
<evidence type="ECO:0000256" key="2">
    <source>
        <dbReference type="ARBA" id="ARBA00022729"/>
    </source>
</evidence>
<keyword evidence="3 7" id="KW-1015">Disulfide bond</keyword>
<dbReference type="GO" id="GO:0008241">
    <property type="term" value="F:peptidyl-dipeptidase activity"/>
    <property type="evidence" value="ECO:0007669"/>
    <property type="project" value="InterPro"/>
</dbReference>
<comment type="cofactor">
    <cofactor evidence="10">
        <name>Zn(2+)</name>
        <dbReference type="ChEBI" id="CHEBI:29105"/>
    </cofactor>
    <text evidence="10">Binds 1 zinc ion per subunit.</text>
</comment>
<keyword evidence="10" id="KW-0482">Metalloprotease</keyword>
<evidence type="ECO:0000256" key="1">
    <source>
        <dbReference type="ARBA" id="ARBA00008139"/>
    </source>
</evidence>
<dbReference type="Gene3D" id="1.10.1370.30">
    <property type="match status" value="1"/>
</dbReference>
<evidence type="ECO:0000313" key="11">
    <source>
        <dbReference type="EMBL" id="CAD7285063.1"/>
    </source>
</evidence>
<comment type="similarity">
    <text evidence="1 9 10">Belongs to the peptidase M2 family.</text>
</comment>
<gene>
    <name evidence="11" type="ORF">NMOB1V02_LOCUS12665</name>
</gene>
<evidence type="ECO:0000256" key="9">
    <source>
        <dbReference type="PROSITE-ProRule" id="PRU01355"/>
    </source>
</evidence>
<dbReference type="EMBL" id="OA893490">
    <property type="protein sequence ID" value="CAD7285063.1"/>
    <property type="molecule type" value="Genomic_DNA"/>
</dbReference>
<keyword evidence="12" id="KW-1185">Reference proteome</keyword>
<feature type="binding site" evidence="8">
    <location>
        <position position="27"/>
    </location>
    <ligand>
        <name>Zn(2+)</name>
        <dbReference type="ChEBI" id="CHEBI:29105"/>
        <label>2</label>
        <note>catalytic</note>
    </ligand>
</feature>
<keyword evidence="2" id="KW-0732">Signal</keyword>
<evidence type="ECO:0000256" key="6">
    <source>
        <dbReference type="PIRSR" id="PIRSR601548-3"/>
    </source>
</evidence>
<evidence type="ECO:0000256" key="4">
    <source>
        <dbReference type="ARBA" id="ARBA00023180"/>
    </source>
</evidence>
<dbReference type="PROSITE" id="PS52011">
    <property type="entry name" value="PEPTIDASE_M2"/>
    <property type="match status" value="1"/>
</dbReference>
<dbReference type="GO" id="GO:0006508">
    <property type="term" value="P:proteolysis"/>
    <property type="evidence" value="ECO:0007669"/>
    <property type="project" value="UniProtKB-KW"/>
</dbReference>
<reference evidence="11" key="1">
    <citation type="submission" date="2020-11" db="EMBL/GenBank/DDBJ databases">
        <authorList>
            <person name="Tran Van P."/>
        </authorList>
    </citation>
    <scope>NUCLEOTIDE SEQUENCE</scope>
</reference>
<evidence type="ECO:0000256" key="7">
    <source>
        <dbReference type="PIRSR" id="PIRSR601548-4"/>
    </source>
</evidence>
<dbReference type="OrthoDB" id="10029630at2759"/>
<evidence type="ECO:0000256" key="10">
    <source>
        <dbReference type="RuleBase" id="RU361144"/>
    </source>
</evidence>
<comment type="caution">
    <text evidence="9">Lacks conserved residue(s) required for the propagation of feature annotation.</text>
</comment>
<feature type="non-terminal residue" evidence="11">
    <location>
        <position position="1"/>
    </location>
</feature>
<name>A0A7R9GJT9_9CRUS</name>
<dbReference type="SUPFAM" id="SSF55486">
    <property type="entry name" value="Metalloproteases ('zincins'), catalytic domain"/>
    <property type="match status" value="1"/>
</dbReference>
<dbReference type="PRINTS" id="PR00791">
    <property type="entry name" value="PEPDIPTASEA"/>
</dbReference>
<evidence type="ECO:0000256" key="8">
    <source>
        <dbReference type="PIRSR" id="PIRSR601548-8"/>
    </source>
</evidence>
<dbReference type="Pfam" id="PF01401">
    <property type="entry name" value="Peptidase_M2"/>
    <property type="match status" value="1"/>
</dbReference>
<feature type="binding site" evidence="5">
    <location>
        <position position="142"/>
    </location>
    <ligand>
        <name>chloride</name>
        <dbReference type="ChEBI" id="CHEBI:17996"/>
        <label>1</label>
    </ligand>
</feature>
<dbReference type="Proteomes" id="UP000678499">
    <property type="component" value="Unassembled WGS sequence"/>
</dbReference>
<evidence type="ECO:0000256" key="5">
    <source>
        <dbReference type="PIRSR" id="PIRSR601548-2"/>
    </source>
</evidence>
<dbReference type="GO" id="GO:0005886">
    <property type="term" value="C:plasma membrane"/>
    <property type="evidence" value="ECO:0007669"/>
    <property type="project" value="TreeGrafter"/>
</dbReference>
<dbReference type="EMBL" id="CAJPEX010011453">
    <property type="protein sequence ID" value="CAG0925215.1"/>
    <property type="molecule type" value="Genomic_DNA"/>
</dbReference>
<keyword evidence="6 10" id="KW-0862">Zinc</keyword>
<sequence length="313" mass="36039">MGHIQYFMSYSHLPTQFRDGANSGFHEAIGDTMSLSSSSMKHLQKIGLLKPGRFSSQEIAEKDINILLTKASSTFGQLGFAYSLDLWRWDVLGNDSVTNKNMNKAYWDHVERLMGIKPMPRTEEDLDPGAIYHVANGVSYIRYFMSIILQHQFHEAMCKAAGEYDPKKADKPLHNCDFYKSKPAGDLLRKAMHLGSSKPWPLVLEKITGQKTMTADSLKRFYKPLERFLDKFLAENKQCIGWGKVHQDNISKFYFRFNQAKFDMKASEPLEVEETAARNFFATWDLLQSNLYYPYASANWNYKTNMTEDNLNS</sequence>
<feature type="disulfide bond" evidence="7 9">
    <location>
        <begin position="158"/>
        <end position="176"/>
    </location>
</feature>
<dbReference type="PANTHER" id="PTHR10514:SF27">
    <property type="entry name" value="ANGIOTENSIN-CONVERTING ENZYME"/>
    <property type="match status" value="1"/>
</dbReference>
<keyword evidence="4 10" id="KW-0325">Glycoprotein</keyword>
<protein>
    <recommendedName>
        <fullName evidence="10">Angiotensin-converting enzyme</fullName>
        <ecNumber evidence="10">3.4.-.-</ecNumber>
    </recommendedName>
</protein>
<proteinExistence type="inferred from homology"/>
<dbReference type="AlphaFoldDB" id="A0A7R9GJT9"/>
<evidence type="ECO:0000313" key="12">
    <source>
        <dbReference type="Proteomes" id="UP000678499"/>
    </source>
</evidence>
<keyword evidence="10" id="KW-0121">Carboxypeptidase</keyword>